<dbReference type="Gene3D" id="3.40.50.12780">
    <property type="entry name" value="N-terminal domain of ligase-like"/>
    <property type="match status" value="1"/>
</dbReference>
<dbReference type="Pfam" id="PF13193">
    <property type="entry name" value="AMP-binding_C"/>
    <property type="match status" value="1"/>
</dbReference>
<dbReference type="InterPro" id="IPR045851">
    <property type="entry name" value="AMP-bd_C_sf"/>
</dbReference>
<protein>
    <recommendedName>
        <fullName evidence="6">Long-chain-fatty-acid--CoA ligase</fullName>
        <ecNumber evidence="5">6.2.1.3</ecNumber>
    </recommendedName>
    <alternativeName>
        <fullName evidence="7">Long-chain acyl-CoA synthetase</fullName>
    </alternativeName>
</protein>
<dbReference type="SUPFAM" id="SSF56801">
    <property type="entry name" value="Acetyl-CoA synthetase-like"/>
    <property type="match status" value="1"/>
</dbReference>
<dbReference type="PANTHER" id="PTHR43767:SF8">
    <property type="entry name" value="LONG-CHAIN-FATTY-ACID--COA LIGASE"/>
    <property type="match status" value="1"/>
</dbReference>
<dbReference type="InterPro" id="IPR025110">
    <property type="entry name" value="AMP-bd_C"/>
</dbReference>
<evidence type="ECO:0000256" key="2">
    <source>
        <dbReference type="ARBA" id="ARBA00005005"/>
    </source>
</evidence>
<keyword evidence="3" id="KW-0436">Ligase</keyword>
<sequence>MNDDAPWIEQYPPGVTATVDVNRYASVPALMEESFALHESACAYLGMGTKLSFGELGRLSRDLGAWLQTQGLQRGDRVALMMPNVLAYPVATAAVLRAGFVVVNVNPLYTPRELEHQLRDSGSCAIVILENFAATLQQVIDRVPVKLVVVATMGDLQPLWKRTLVNHVVRRDKKLVPPWKLPGFIPFSRALREGRQAALLPVDLGPSDLAVLQYTGGTTGVSKGAMLLHGTIIANLLTSEAWMQPGLKRRNITGQLTIVCALPLYHVFAFITCGLLGLRTGACNLLIANPRDLTKTIETLKPHRLHIFPGVNTLFNGLLQQPTFRTLYFSELVITNGGGTAVQEVVASRWLQATGCPIVEGYGLTETCSGVTCNPTDMVAFTGTVGLPLPNVAIRLIDEQGRSVPTGAAGEIAIKGPQVMAGYWQRPDETAQAMTHDGYLKTGDIGTMDERGFIRIVDRKKDMILVSGFNVFPTEIEGVVSSHPGVLECAAVGVPDEKTGEAVKLFVVRKDPALAERQLAAFCAEQLTAYKRPKVIVFKDELPKSNVGKILRRELRERA</sequence>
<dbReference type="Pfam" id="PF00501">
    <property type="entry name" value="AMP-binding"/>
    <property type="match status" value="1"/>
</dbReference>
<accession>A0ABZ0CZ43</accession>
<dbReference type="EC" id="6.2.1.3" evidence="5"/>
<gene>
    <name evidence="11" type="ORF">RXV79_09165</name>
</gene>
<keyword evidence="8" id="KW-1133">Transmembrane helix</keyword>
<dbReference type="InterPro" id="IPR020845">
    <property type="entry name" value="AMP-binding_CS"/>
</dbReference>
<evidence type="ECO:0000256" key="8">
    <source>
        <dbReference type="SAM" id="Phobius"/>
    </source>
</evidence>
<evidence type="ECO:0000256" key="6">
    <source>
        <dbReference type="ARBA" id="ARBA00039545"/>
    </source>
</evidence>
<feature type="domain" description="AMP-dependent synthetase/ligase" evidence="9">
    <location>
        <begin position="38"/>
        <end position="424"/>
    </location>
</feature>
<dbReference type="Proteomes" id="UP001303946">
    <property type="component" value="Chromosome"/>
</dbReference>
<dbReference type="Gene3D" id="3.30.300.30">
    <property type="match status" value="1"/>
</dbReference>
<reference evidence="11 12" key="1">
    <citation type="submission" date="2023-10" db="EMBL/GenBank/DDBJ databases">
        <title>Bacteria for the degradation of biodegradable plastic PBAT(Polybutylene adipate terephthalate).</title>
        <authorList>
            <person name="Weon H.-Y."/>
            <person name="Yeon J."/>
        </authorList>
    </citation>
    <scope>NUCLEOTIDE SEQUENCE [LARGE SCALE GENOMIC DNA]</scope>
    <source>
        <strain evidence="11 12">SBD 7-3</strain>
    </source>
</reference>
<comment type="subcellular location">
    <subcellularLocation>
        <location evidence="1">Membrane</location>
        <topology evidence="1">Peripheral membrane protein</topology>
    </subcellularLocation>
</comment>
<evidence type="ECO:0000313" key="11">
    <source>
        <dbReference type="EMBL" id="WOB10219.1"/>
    </source>
</evidence>
<keyword evidence="8" id="KW-0812">Transmembrane</keyword>
<evidence type="ECO:0000256" key="7">
    <source>
        <dbReference type="ARBA" id="ARBA00042773"/>
    </source>
</evidence>
<evidence type="ECO:0000256" key="4">
    <source>
        <dbReference type="ARBA" id="ARBA00023136"/>
    </source>
</evidence>
<evidence type="ECO:0000256" key="1">
    <source>
        <dbReference type="ARBA" id="ARBA00004170"/>
    </source>
</evidence>
<comment type="pathway">
    <text evidence="2">Lipid metabolism; fatty acid beta-oxidation.</text>
</comment>
<proteinExistence type="predicted"/>
<evidence type="ECO:0000256" key="5">
    <source>
        <dbReference type="ARBA" id="ARBA00026121"/>
    </source>
</evidence>
<keyword evidence="4 8" id="KW-0472">Membrane</keyword>
<dbReference type="CDD" id="cd05936">
    <property type="entry name" value="FC-FACS_FadD_like"/>
    <property type="match status" value="1"/>
</dbReference>
<dbReference type="PROSITE" id="PS00455">
    <property type="entry name" value="AMP_BINDING"/>
    <property type="match status" value="1"/>
</dbReference>
<dbReference type="InterPro" id="IPR050237">
    <property type="entry name" value="ATP-dep_AMP-bd_enzyme"/>
</dbReference>
<dbReference type="InterPro" id="IPR000873">
    <property type="entry name" value="AMP-dep_synth/lig_dom"/>
</dbReference>
<feature type="transmembrane region" description="Helical" evidence="8">
    <location>
        <begin position="256"/>
        <end position="278"/>
    </location>
</feature>
<feature type="domain" description="AMP-binding enzyme C-terminal" evidence="10">
    <location>
        <begin position="475"/>
        <end position="549"/>
    </location>
</feature>
<evidence type="ECO:0000259" key="10">
    <source>
        <dbReference type="Pfam" id="PF13193"/>
    </source>
</evidence>
<dbReference type="PANTHER" id="PTHR43767">
    <property type="entry name" value="LONG-CHAIN-FATTY-ACID--COA LIGASE"/>
    <property type="match status" value="1"/>
</dbReference>
<evidence type="ECO:0000259" key="9">
    <source>
        <dbReference type="Pfam" id="PF00501"/>
    </source>
</evidence>
<dbReference type="InterPro" id="IPR042099">
    <property type="entry name" value="ANL_N_sf"/>
</dbReference>
<evidence type="ECO:0000256" key="3">
    <source>
        <dbReference type="ARBA" id="ARBA00022598"/>
    </source>
</evidence>
<dbReference type="EMBL" id="CP136336">
    <property type="protein sequence ID" value="WOB10219.1"/>
    <property type="molecule type" value="Genomic_DNA"/>
</dbReference>
<evidence type="ECO:0000313" key="12">
    <source>
        <dbReference type="Proteomes" id="UP001303946"/>
    </source>
</evidence>
<keyword evidence="12" id="KW-1185">Reference proteome</keyword>
<organism evidence="11 12">
    <name type="scientific">Piscinibacter gummiphilus</name>
    <dbReference type="NCBI Taxonomy" id="946333"/>
    <lineage>
        <taxon>Bacteria</taxon>
        <taxon>Pseudomonadati</taxon>
        <taxon>Pseudomonadota</taxon>
        <taxon>Betaproteobacteria</taxon>
        <taxon>Burkholderiales</taxon>
        <taxon>Sphaerotilaceae</taxon>
        <taxon>Piscinibacter</taxon>
    </lineage>
</organism>
<name>A0ABZ0CZ43_9BURK</name>
<dbReference type="RefSeq" id="WP_316703126.1">
    <property type="nucleotide sequence ID" value="NZ_CP136336.1"/>
</dbReference>